<dbReference type="InterPro" id="IPR013815">
    <property type="entry name" value="ATP_grasp_subdomain_1"/>
</dbReference>
<dbReference type="Gene3D" id="3.30.1490.20">
    <property type="entry name" value="ATP-grasp fold, A domain"/>
    <property type="match status" value="1"/>
</dbReference>
<name>A0ABQ1KPB0_9RHOB</name>
<feature type="domain" description="CoA-binding" evidence="2">
    <location>
        <begin position="8"/>
        <end position="94"/>
    </location>
</feature>
<dbReference type="SUPFAM" id="SSF52210">
    <property type="entry name" value="Succinyl-CoA synthetase domains"/>
    <property type="match status" value="2"/>
</dbReference>
<dbReference type="Gene3D" id="3.40.50.720">
    <property type="entry name" value="NAD(P)-binding Rossmann-like Domain"/>
    <property type="match status" value="1"/>
</dbReference>
<dbReference type="RefSeq" id="WP_188481834.1">
    <property type="nucleotide sequence ID" value="NZ_BMFC01000003.1"/>
</dbReference>
<dbReference type="Proteomes" id="UP000645462">
    <property type="component" value="Unassembled WGS sequence"/>
</dbReference>
<proteinExistence type="predicted"/>
<dbReference type="SUPFAM" id="SSF56059">
    <property type="entry name" value="Glutathione synthetase ATP-binding domain-like"/>
    <property type="match status" value="1"/>
</dbReference>
<dbReference type="Gene3D" id="3.30.470.20">
    <property type="entry name" value="ATP-grasp fold, B domain"/>
    <property type="match status" value="1"/>
</dbReference>
<dbReference type="EMBL" id="BMFC01000003">
    <property type="protein sequence ID" value="GGC03012.1"/>
    <property type="molecule type" value="Genomic_DNA"/>
</dbReference>
<dbReference type="Pfam" id="PF13380">
    <property type="entry name" value="CoA_binding_2"/>
    <property type="match status" value="1"/>
</dbReference>
<dbReference type="Pfam" id="PF13607">
    <property type="entry name" value="Succ_CoA_lig"/>
    <property type="match status" value="1"/>
</dbReference>
<reference evidence="4" key="1">
    <citation type="journal article" date="2019" name="Int. J. Syst. Evol. Microbiol.">
        <title>The Global Catalogue of Microorganisms (GCM) 10K type strain sequencing project: providing services to taxonomists for standard genome sequencing and annotation.</title>
        <authorList>
            <consortium name="The Broad Institute Genomics Platform"/>
            <consortium name="The Broad Institute Genome Sequencing Center for Infectious Disease"/>
            <person name="Wu L."/>
            <person name="Ma J."/>
        </authorList>
    </citation>
    <scope>NUCLEOTIDE SEQUENCE [LARGE SCALE GENOMIC DNA]</scope>
    <source>
        <strain evidence="4">CGMCC 1.12478</strain>
    </source>
</reference>
<evidence type="ECO:0000313" key="3">
    <source>
        <dbReference type="EMBL" id="GGC03012.1"/>
    </source>
</evidence>
<keyword evidence="4" id="KW-1185">Reference proteome</keyword>
<dbReference type="Gene3D" id="3.40.50.261">
    <property type="entry name" value="Succinyl-CoA synthetase domains"/>
    <property type="match status" value="2"/>
</dbReference>
<evidence type="ECO:0000259" key="2">
    <source>
        <dbReference type="SMART" id="SM00881"/>
    </source>
</evidence>
<dbReference type="InterPro" id="IPR003781">
    <property type="entry name" value="CoA-bd"/>
</dbReference>
<evidence type="ECO:0000313" key="4">
    <source>
        <dbReference type="Proteomes" id="UP000645462"/>
    </source>
</evidence>
<keyword evidence="1" id="KW-0816">Tricarboxylic acid cycle</keyword>
<organism evidence="3 4">
    <name type="scientific">Marivita lacus</name>
    <dbReference type="NCBI Taxonomy" id="1323742"/>
    <lineage>
        <taxon>Bacteria</taxon>
        <taxon>Pseudomonadati</taxon>
        <taxon>Pseudomonadota</taxon>
        <taxon>Alphaproteobacteria</taxon>
        <taxon>Rhodobacterales</taxon>
        <taxon>Roseobacteraceae</taxon>
        <taxon>Marivita</taxon>
    </lineage>
</organism>
<dbReference type="PANTHER" id="PTHR42793:SF4">
    <property type="entry name" value="BLL6376 PROTEIN"/>
    <property type="match status" value="1"/>
</dbReference>
<dbReference type="SMART" id="SM00881">
    <property type="entry name" value="CoA_binding"/>
    <property type="match status" value="1"/>
</dbReference>
<dbReference type="InterPro" id="IPR036291">
    <property type="entry name" value="NAD(P)-bd_dom_sf"/>
</dbReference>
<dbReference type="SUPFAM" id="SSF51735">
    <property type="entry name" value="NAD(P)-binding Rossmann-fold domains"/>
    <property type="match status" value="1"/>
</dbReference>
<dbReference type="InterPro" id="IPR016102">
    <property type="entry name" value="Succinyl-CoA_synth-like"/>
</dbReference>
<comment type="caution">
    <text evidence="3">The sequence shown here is derived from an EMBL/GenBank/DDBJ whole genome shotgun (WGS) entry which is preliminary data.</text>
</comment>
<evidence type="ECO:0000256" key="1">
    <source>
        <dbReference type="ARBA" id="ARBA00022532"/>
    </source>
</evidence>
<dbReference type="InterPro" id="IPR032875">
    <property type="entry name" value="Succ_CoA_lig_flav_dom"/>
</dbReference>
<dbReference type="Pfam" id="PF13549">
    <property type="entry name" value="ATP-grasp_5"/>
    <property type="match status" value="1"/>
</dbReference>
<accession>A0ABQ1KPB0</accession>
<protein>
    <submittedName>
        <fullName evidence="3">Acyl-CoA synthetase</fullName>
    </submittedName>
</protein>
<gene>
    <name evidence="3" type="ORF">GCM10011363_19570</name>
</gene>
<sequence length="668" mass="69472">MTGSLNRLFRPSSVAVIGGGAWCRSVIASLARIGFAGPVWHIHPTADSAFRSIADLPAAPDACFIGVNRSATIDCLRDLSAKGAGGAVCFASGFAETRDGDVLNAALLDAAGEMALIGPNCYGFVNALDAVALWPDVHGLIPVPKGVAILTQSSNIALNLSMQRRGLPIAFLGTAGNQAQTGLSEIARHLVRDPRITALGLHIEGVGDIAALQALMQEAHGLGKPVIALKSGRSEAAQTAALSHTASLAGSDAGASALFDRLGILRVRSLDALIETLKHAHLYGSVAPGPIASLSCSGGEASLMADGGDARGLTFAPLTEAQDTALETVLGPLVTRANPLDYHTFIWNDAPRMAEVYAIMASGPAALTVIVVDFPRPDRCQTDAWDCVELAAMMARQQTDKPIALLSSLSESLPEDMAARLMQAGILPMHGLDAALDALAVLYCPRLPSDADRPIPLPLPHIETVMRDEAEAKAILARCGLDVPLHAVATSPEEAGQAAQPLLPVVLKARGLAHKSDSGGVVLGLQSVAEVIDAATAMGCDRFHIEEMITDGCAEVLLGIVADPAHGYVLTLGAGGVLTELWQDTCHLLVPVTESEIAAALDSLRIAPLLDGYRGKPAGNRAALIAAVLMVQDYVVAQAGRVAEIEINPLILTPTRAVVADALIREKQ</sequence>
<dbReference type="PANTHER" id="PTHR42793">
    <property type="entry name" value="COA BINDING DOMAIN CONTAINING PROTEIN"/>
    <property type="match status" value="1"/>
</dbReference>